<evidence type="ECO:0000256" key="1">
    <source>
        <dbReference type="SAM" id="MobiDB-lite"/>
    </source>
</evidence>
<evidence type="ECO:0000313" key="2">
    <source>
        <dbReference type="Proteomes" id="UP000515145"/>
    </source>
</evidence>
<name>A0A6P7HWV7_9TELE</name>
<reference evidence="3" key="1">
    <citation type="submission" date="2025-08" db="UniProtKB">
        <authorList>
            <consortium name="RefSeq"/>
        </authorList>
    </citation>
    <scope>IDENTIFICATION</scope>
</reference>
<keyword evidence="2" id="KW-1185">Reference proteome</keyword>
<dbReference type="InParanoid" id="A0A6P7HWV7"/>
<dbReference type="GeneID" id="114431644"/>
<feature type="region of interest" description="Disordered" evidence="1">
    <location>
        <begin position="90"/>
        <end position="111"/>
    </location>
</feature>
<accession>A0A6P7HWV7</accession>
<gene>
    <name evidence="3" type="primary">LOC114431644</name>
</gene>
<organism evidence="2 3">
    <name type="scientific">Parambassis ranga</name>
    <name type="common">Indian glassy fish</name>
    <dbReference type="NCBI Taxonomy" id="210632"/>
    <lineage>
        <taxon>Eukaryota</taxon>
        <taxon>Metazoa</taxon>
        <taxon>Chordata</taxon>
        <taxon>Craniata</taxon>
        <taxon>Vertebrata</taxon>
        <taxon>Euteleostomi</taxon>
        <taxon>Actinopterygii</taxon>
        <taxon>Neopterygii</taxon>
        <taxon>Teleostei</taxon>
        <taxon>Neoteleostei</taxon>
        <taxon>Acanthomorphata</taxon>
        <taxon>Ovalentaria</taxon>
        <taxon>Ambassidae</taxon>
        <taxon>Parambassis</taxon>
    </lineage>
</organism>
<protein>
    <submittedName>
        <fullName evidence="3">Uncharacterized protein LOC114431644</fullName>
    </submittedName>
</protein>
<dbReference type="OrthoDB" id="9947986at2759"/>
<feature type="region of interest" description="Disordered" evidence="1">
    <location>
        <begin position="1"/>
        <end position="23"/>
    </location>
</feature>
<dbReference type="Proteomes" id="UP000515145">
    <property type="component" value="Chromosome 2"/>
</dbReference>
<dbReference type="RefSeq" id="XP_028255017.1">
    <property type="nucleotide sequence ID" value="XM_028399216.1"/>
</dbReference>
<evidence type="ECO:0000313" key="3">
    <source>
        <dbReference type="RefSeq" id="XP_028255017.1"/>
    </source>
</evidence>
<sequence>MLGFVEKQKKNTGSEQEEKKRRKKLVDEMLHSIFFWDKSTNPPLEEIIPDVKIHNALKNEYPRPFEFCTSQRPKRTPIFYVLDMTVEQEKPENEEKINKTEGSRPTSENKCSGVLHQESSQESNSCNKYYGVSISTTGAQAGRIVVAASCFSAWDDDVARAVMTYYPNKDKRTYFDATITLPKTVRCEAFSIRMERNEEMMPCRPCANLFGLRTSDETEWAYGNCAEAESVSNLLKNEAKENHKQKYNHLQMQI</sequence>
<proteinExistence type="predicted"/>
<feature type="compositionally biased region" description="Basic and acidic residues" evidence="1">
    <location>
        <begin position="90"/>
        <end position="102"/>
    </location>
</feature>
<dbReference type="AlphaFoldDB" id="A0A6P7HWV7"/>